<keyword evidence="3" id="KW-1185">Reference proteome</keyword>
<sequence length="118" mass="13162">MVEHLDSSDLFQGNKKDKNKNDKKGKGKSGNLAPKAGLVKQNSRELGYNCEPTRLPVLPMQMPKRGNPPSCKYGVRFTLSERFTNDRSCLWATSSTADIKVKGDVYLKLTSEKEAQVD</sequence>
<dbReference type="Proteomes" id="UP001151760">
    <property type="component" value="Unassembled WGS sequence"/>
</dbReference>
<evidence type="ECO:0000256" key="1">
    <source>
        <dbReference type="SAM" id="MobiDB-lite"/>
    </source>
</evidence>
<organism evidence="2 3">
    <name type="scientific">Tanacetum coccineum</name>
    <dbReference type="NCBI Taxonomy" id="301880"/>
    <lineage>
        <taxon>Eukaryota</taxon>
        <taxon>Viridiplantae</taxon>
        <taxon>Streptophyta</taxon>
        <taxon>Embryophyta</taxon>
        <taxon>Tracheophyta</taxon>
        <taxon>Spermatophyta</taxon>
        <taxon>Magnoliopsida</taxon>
        <taxon>eudicotyledons</taxon>
        <taxon>Gunneridae</taxon>
        <taxon>Pentapetalae</taxon>
        <taxon>asterids</taxon>
        <taxon>campanulids</taxon>
        <taxon>Asterales</taxon>
        <taxon>Asteraceae</taxon>
        <taxon>Asteroideae</taxon>
        <taxon>Anthemideae</taxon>
        <taxon>Anthemidinae</taxon>
        <taxon>Tanacetum</taxon>
    </lineage>
</organism>
<reference evidence="2" key="2">
    <citation type="submission" date="2022-01" db="EMBL/GenBank/DDBJ databases">
        <authorList>
            <person name="Yamashiro T."/>
            <person name="Shiraishi A."/>
            <person name="Satake H."/>
            <person name="Nakayama K."/>
        </authorList>
    </citation>
    <scope>NUCLEOTIDE SEQUENCE</scope>
</reference>
<gene>
    <name evidence="2" type="ORF">Tco_0860720</name>
</gene>
<proteinExistence type="predicted"/>
<feature type="compositionally biased region" description="Basic and acidic residues" evidence="1">
    <location>
        <begin position="14"/>
        <end position="24"/>
    </location>
</feature>
<reference evidence="2" key="1">
    <citation type="journal article" date="2022" name="Int. J. Mol. Sci.">
        <title>Draft Genome of Tanacetum Coccineum: Genomic Comparison of Closely Related Tanacetum-Family Plants.</title>
        <authorList>
            <person name="Yamashiro T."/>
            <person name="Shiraishi A."/>
            <person name="Nakayama K."/>
            <person name="Satake H."/>
        </authorList>
    </citation>
    <scope>NUCLEOTIDE SEQUENCE</scope>
</reference>
<accession>A0ABQ5BIS1</accession>
<feature type="region of interest" description="Disordered" evidence="1">
    <location>
        <begin position="1"/>
        <end position="38"/>
    </location>
</feature>
<protein>
    <submittedName>
        <fullName evidence="2">Uncharacterized protein</fullName>
    </submittedName>
</protein>
<evidence type="ECO:0000313" key="3">
    <source>
        <dbReference type="Proteomes" id="UP001151760"/>
    </source>
</evidence>
<name>A0ABQ5BIS1_9ASTR</name>
<evidence type="ECO:0000313" key="2">
    <source>
        <dbReference type="EMBL" id="GJT13678.1"/>
    </source>
</evidence>
<comment type="caution">
    <text evidence="2">The sequence shown here is derived from an EMBL/GenBank/DDBJ whole genome shotgun (WGS) entry which is preliminary data.</text>
</comment>
<dbReference type="EMBL" id="BQNB010013249">
    <property type="protein sequence ID" value="GJT13678.1"/>
    <property type="molecule type" value="Genomic_DNA"/>
</dbReference>